<sequence length="181" mass="21698">MKIGQNFNQLTLKEYFFYIDNHKKYTDFNTLGLYRSIIENEKLTLDEKIEVREYAHKFFQKTFDFLQLKDPDTFFWVSTIGQSLTVADEKQIWSDIIANQEKILKDKRIKHRSFGQYSKHNCGYDDCKFNGVMIKKGSPLAERSMFFHGDKSKYQAKVKSERRKKERKDEQHIVHKSMSEE</sequence>
<evidence type="ECO:0000313" key="3">
    <source>
        <dbReference type="Proteomes" id="UP000190961"/>
    </source>
</evidence>
<feature type="compositionally biased region" description="Basic residues" evidence="1">
    <location>
        <begin position="156"/>
        <end position="166"/>
    </location>
</feature>
<keyword evidence="3" id="KW-1185">Reference proteome</keyword>
<dbReference type="OrthoDB" id="8606671at2"/>
<gene>
    <name evidence="2" type="ORF">SAMN05660236_0406</name>
</gene>
<accession>A0A1T5ITZ8</accession>
<protein>
    <submittedName>
        <fullName evidence="2">Uncharacterized protein</fullName>
    </submittedName>
</protein>
<reference evidence="2 3" key="1">
    <citation type="submission" date="2017-02" db="EMBL/GenBank/DDBJ databases">
        <authorList>
            <person name="Peterson S.W."/>
        </authorList>
    </citation>
    <scope>NUCLEOTIDE SEQUENCE [LARGE SCALE GENOMIC DNA]</scope>
    <source>
        <strain evidence="2 3">DSM 25262</strain>
    </source>
</reference>
<organism evidence="2 3">
    <name type="scientific">Ohtaekwangia koreensis</name>
    <dbReference type="NCBI Taxonomy" id="688867"/>
    <lineage>
        <taxon>Bacteria</taxon>
        <taxon>Pseudomonadati</taxon>
        <taxon>Bacteroidota</taxon>
        <taxon>Cytophagia</taxon>
        <taxon>Cytophagales</taxon>
        <taxon>Fulvivirgaceae</taxon>
        <taxon>Ohtaekwangia</taxon>
    </lineage>
</organism>
<dbReference type="EMBL" id="FUZU01000001">
    <property type="protein sequence ID" value="SKC42667.1"/>
    <property type="molecule type" value="Genomic_DNA"/>
</dbReference>
<name>A0A1T5ITZ8_9BACT</name>
<dbReference type="STRING" id="688867.SAMN05660236_0406"/>
<dbReference type="AlphaFoldDB" id="A0A1T5ITZ8"/>
<evidence type="ECO:0000313" key="2">
    <source>
        <dbReference type="EMBL" id="SKC42667.1"/>
    </source>
</evidence>
<feature type="compositionally biased region" description="Basic and acidic residues" evidence="1">
    <location>
        <begin position="167"/>
        <end position="181"/>
    </location>
</feature>
<evidence type="ECO:0000256" key="1">
    <source>
        <dbReference type="SAM" id="MobiDB-lite"/>
    </source>
</evidence>
<proteinExistence type="predicted"/>
<dbReference type="Proteomes" id="UP000190961">
    <property type="component" value="Unassembled WGS sequence"/>
</dbReference>
<feature type="region of interest" description="Disordered" evidence="1">
    <location>
        <begin position="156"/>
        <end position="181"/>
    </location>
</feature>